<evidence type="ECO:0000256" key="1">
    <source>
        <dbReference type="PROSITE-ProRule" id="PRU00047"/>
    </source>
</evidence>
<dbReference type="GO" id="GO:0008270">
    <property type="term" value="F:zinc ion binding"/>
    <property type="evidence" value="ECO:0007669"/>
    <property type="project" value="UniProtKB-KW"/>
</dbReference>
<evidence type="ECO:0000259" key="3">
    <source>
        <dbReference type="PROSITE" id="PS50158"/>
    </source>
</evidence>
<keyword evidence="1" id="KW-0479">Metal-binding</keyword>
<keyword evidence="1" id="KW-0862">Zinc</keyword>
<dbReference type="SUPFAM" id="SSF56672">
    <property type="entry name" value="DNA/RNA polymerases"/>
    <property type="match status" value="2"/>
</dbReference>
<reference evidence="4" key="1">
    <citation type="journal article" date="2007" name="PLoS ONE">
        <title>The first genome sequence of an elite grapevine cultivar (Pinot noir Vitis vinifera L.): coping with a highly heterozygous genome.</title>
        <authorList>
            <person name="Velasco R."/>
            <person name="Zharkikh A."/>
            <person name="Troggio M."/>
            <person name="Cartwright D.A."/>
            <person name="Cestaro A."/>
            <person name="Pruss D."/>
            <person name="Pindo M."/>
            <person name="FitzGerald L.M."/>
            <person name="Vezzulli S."/>
            <person name="Reid J."/>
            <person name="Malacarne G."/>
            <person name="Iliev D."/>
            <person name="Coppola G."/>
            <person name="Wardell B."/>
            <person name="Micheletti D."/>
            <person name="Macalma T."/>
            <person name="Facci M."/>
            <person name="Mitchell J.T."/>
            <person name="Perazzolli M."/>
            <person name="Eldredge G."/>
            <person name="Gatto P."/>
            <person name="Oyzerski R."/>
            <person name="Moretto M."/>
            <person name="Gutin N."/>
            <person name="Stefanini M."/>
            <person name="Chen Y."/>
            <person name="Segala C."/>
            <person name="Davenport C."/>
            <person name="Dematte L."/>
            <person name="Mraz A."/>
            <person name="Battilana J."/>
            <person name="Stormo K."/>
            <person name="Costa F."/>
            <person name="Tao Q."/>
            <person name="Si-Ammour A."/>
            <person name="Harkins T."/>
            <person name="Lackey A."/>
            <person name="Perbost C."/>
            <person name="Taillon B."/>
            <person name="Stella A."/>
            <person name="Solovyev V."/>
            <person name="Fawcett J.A."/>
            <person name="Sterck L."/>
            <person name="Vandepoele K."/>
            <person name="Grando S.M."/>
            <person name="Toppo S."/>
            <person name="Moser C."/>
            <person name="Lanchbury J."/>
            <person name="Bogden R."/>
            <person name="Skolnick M."/>
            <person name="Sgaramella V."/>
            <person name="Bhatnagar S.K."/>
            <person name="Fontana P."/>
            <person name="Gutin A."/>
            <person name="Van de Peer Y."/>
            <person name="Salamini F."/>
            <person name="Viola R."/>
        </authorList>
    </citation>
    <scope>NUCLEOTIDE SEQUENCE</scope>
</reference>
<sequence length="1027" mass="117418">MKLKMKEHFLPSHYEQLMYTKLFSLKQGTKSVEEYTEEFHELSIRNQVRESNAQLAARYKAGLRMKIQLAMIVAHTYTVDDVYQLALKIEEGLKFRVSRCPSSQFGSIFSNKTASKPLSTSSLRTSNHVNGGGNTQQTSNVAHKNGNKGKTSMSIGDRKVDMSPLCFKCGGHGHYVVVCPTKDALIHNGRKKILRLMKEVPLIKKLEEEAQPKKVLTKCQFENESKETKVIFVLMARKVEEFKEQDKEYLANVRKILDDFSDLWPGELPNQLPPLRDIQHAIDLIPGASLPNLPTYRMNPTEHAELKRQVDELLTKGFIHESLSPCGVPALLTPKKDGSWRMCVDSRAINKITIKYRFPIPRLDDMLDMMVGSIIFSKIDLRSGYHQIRIRTERFHPSKYQKLQAKKAGPFRVRKQEGDNNTRFFHRMANAHSRRNWLTKLKVNGCWHIEENDLKNSVVGAFQKLYSEEEGWCPCIEGLSFMRIRLWVFFREFHERSRFVKSLNATFLVLVPKKGGAEDLKDFRPISLVDNLYKLLAKVLANRIKKVTGKVILESQNAFVEGRQMLDVVLIANEAVDSRLKDNVEDVLCKLDIEKAYDHVSWSFLMAVLKKMGFGERWLKWLEWCISSVKYSVLINGSSSGFFQSWGLRQGDPLSPYLFVIAVDVFSCLLRRAISGGFLFGWRVRVSGIGGLPMREVFWRRVISHKYGEEEGGWRTRVVSGRYSVGLWKAIRKEWLILNGSLTYQVGSGQRERFWTDKWCGDEPLCESFPALFSISLSKNAWVSDVWNPVGNGDAKGWVKASRDSRAWSLSSSGLFSVKSFFLALSKVSNPILFLPAKFLWSSKAPSKVKALAWLVAHGKAKEGLYIAGFKISVETGTTRPSHIRLDHGRVRILHLGVVGEVEEARLLVRIAQVPAGDGTEQHQEQSRRTAVIIDVQQCRHRRPPFRPSLALPNPFAKYMPDLASLFSHVLVDVSSIKALCIRWYPRDSKKAPSKENKHRAMDDIRESIRELKYYRENIFKASKSKK</sequence>
<dbReference type="Gene3D" id="3.10.10.10">
    <property type="entry name" value="HIV Type 1 Reverse Transcriptase, subunit A, domain 1"/>
    <property type="match status" value="1"/>
</dbReference>
<feature type="compositionally biased region" description="Polar residues" evidence="2">
    <location>
        <begin position="113"/>
        <end position="154"/>
    </location>
</feature>
<dbReference type="PANTHER" id="PTHR35046">
    <property type="entry name" value="ZINC KNUCKLE (CCHC-TYPE) FAMILY PROTEIN"/>
    <property type="match status" value="1"/>
</dbReference>
<name>A5B9I7_VITVI</name>
<dbReference type="Gene3D" id="3.30.420.10">
    <property type="entry name" value="Ribonuclease H-like superfamily/Ribonuclease H"/>
    <property type="match status" value="1"/>
</dbReference>
<keyword evidence="1" id="KW-0863">Zinc-finger</keyword>
<dbReference type="InterPro" id="IPR000477">
    <property type="entry name" value="RT_dom"/>
</dbReference>
<feature type="region of interest" description="Disordered" evidence="2">
    <location>
        <begin position="113"/>
        <end position="156"/>
    </location>
</feature>
<dbReference type="InterPro" id="IPR001878">
    <property type="entry name" value="Znf_CCHC"/>
</dbReference>
<dbReference type="EMBL" id="AM451364">
    <property type="protein sequence ID" value="CAN76603.1"/>
    <property type="molecule type" value="Genomic_DNA"/>
</dbReference>
<proteinExistence type="predicted"/>
<dbReference type="InterPro" id="IPR005162">
    <property type="entry name" value="Retrotrans_gag_dom"/>
</dbReference>
<dbReference type="SUPFAM" id="SSF53098">
    <property type="entry name" value="Ribonuclease H-like"/>
    <property type="match status" value="1"/>
</dbReference>
<feature type="domain" description="CCHC-type" evidence="3">
    <location>
        <begin position="166"/>
        <end position="180"/>
    </location>
</feature>
<dbReference type="CDD" id="cd01650">
    <property type="entry name" value="RT_nLTR_like"/>
    <property type="match status" value="1"/>
</dbReference>
<dbReference type="Pfam" id="PF00078">
    <property type="entry name" value="RVT_1"/>
    <property type="match status" value="2"/>
</dbReference>
<dbReference type="InterPro" id="IPR043502">
    <property type="entry name" value="DNA/RNA_pol_sf"/>
</dbReference>
<dbReference type="Pfam" id="PF03732">
    <property type="entry name" value="Retrotrans_gag"/>
    <property type="match status" value="1"/>
</dbReference>
<dbReference type="PANTHER" id="PTHR35046:SF9">
    <property type="entry name" value="RNA-DIRECTED DNA POLYMERASE"/>
    <property type="match status" value="1"/>
</dbReference>
<gene>
    <name evidence="4" type="ORF">VITISV_012932</name>
</gene>
<evidence type="ECO:0000313" key="4">
    <source>
        <dbReference type="EMBL" id="CAN76603.1"/>
    </source>
</evidence>
<evidence type="ECO:0000256" key="2">
    <source>
        <dbReference type="SAM" id="MobiDB-lite"/>
    </source>
</evidence>
<dbReference type="PROSITE" id="PS50158">
    <property type="entry name" value="ZF_CCHC"/>
    <property type="match status" value="1"/>
</dbReference>
<dbReference type="InterPro" id="IPR036397">
    <property type="entry name" value="RNaseH_sf"/>
</dbReference>
<dbReference type="GO" id="GO:0003676">
    <property type="term" value="F:nucleic acid binding"/>
    <property type="evidence" value="ECO:0007669"/>
    <property type="project" value="InterPro"/>
</dbReference>
<dbReference type="CDD" id="cd01647">
    <property type="entry name" value="RT_LTR"/>
    <property type="match status" value="1"/>
</dbReference>
<dbReference type="ExpressionAtlas" id="A5B9I7">
    <property type="expression patterns" value="baseline and differential"/>
</dbReference>
<organism evidence="4">
    <name type="scientific">Vitis vinifera</name>
    <name type="common">Grape</name>
    <dbReference type="NCBI Taxonomy" id="29760"/>
    <lineage>
        <taxon>Eukaryota</taxon>
        <taxon>Viridiplantae</taxon>
        <taxon>Streptophyta</taxon>
        <taxon>Embryophyta</taxon>
        <taxon>Tracheophyta</taxon>
        <taxon>Spermatophyta</taxon>
        <taxon>Magnoliopsida</taxon>
        <taxon>eudicotyledons</taxon>
        <taxon>Gunneridae</taxon>
        <taxon>Pentapetalae</taxon>
        <taxon>rosids</taxon>
        <taxon>Vitales</taxon>
        <taxon>Vitaceae</taxon>
        <taxon>Viteae</taxon>
        <taxon>Vitis</taxon>
    </lineage>
</organism>
<dbReference type="AlphaFoldDB" id="A5B9I7"/>
<dbReference type="InterPro" id="IPR012337">
    <property type="entry name" value="RNaseH-like_sf"/>
</dbReference>
<dbReference type="InterPro" id="IPR043128">
    <property type="entry name" value="Rev_trsase/Diguanyl_cyclase"/>
</dbReference>
<dbReference type="Gene3D" id="3.30.70.270">
    <property type="match status" value="1"/>
</dbReference>
<accession>A5B9I7</accession>
<protein>
    <recommendedName>
        <fullName evidence="3">CCHC-type domain-containing protein</fullName>
    </recommendedName>
</protein>